<feature type="active site" description="Charge relay system" evidence="2">
    <location>
        <position position="302"/>
    </location>
</feature>
<dbReference type="AlphaFoldDB" id="A0A3N9TCR2"/>
<name>A0A3N9TCR2_9VIBR</name>
<dbReference type="OrthoDB" id="332676at2"/>
<dbReference type="Gene3D" id="3.40.50.1820">
    <property type="entry name" value="alpha/beta hydrolase"/>
    <property type="match status" value="1"/>
</dbReference>
<organism evidence="4 5">
    <name type="scientific">Vibrio viridaestus</name>
    <dbReference type="NCBI Taxonomy" id="2487322"/>
    <lineage>
        <taxon>Bacteria</taxon>
        <taxon>Pseudomonadati</taxon>
        <taxon>Pseudomonadota</taxon>
        <taxon>Gammaproteobacteria</taxon>
        <taxon>Vibrionales</taxon>
        <taxon>Vibrionaceae</taxon>
        <taxon>Vibrio</taxon>
    </lineage>
</organism>
<keyword evidence="5" id="KW-1185">Reference proteome</keyword>
<feature type="active site" description="Charge relay system" evidence="2">
    <location>
        <position position="275"/>
    </location>
</feature>
<dbReference type="InterPro" id="IPR012020">
    <property type="entry name" value="ABHD4"/>
</dbReference>
<dbReference type="GO" id="GO:0034338">
    <property type="term" value="F:short-chain carboxylesterase activity"/>
    <property type="evidence" value="ECO:0007669"/>
    <property type="project" value="TreeGrafter"/>
</dbReference>
<comment type="similarity">
    <text evidence="1">Belongs to the AB hydrolase superfamily. AB hydrolase 4 family.</text>
</comment>
<proteinExistence type="inferred from homology"/>
<feature type="active site" description="Charge relay system" evidence="2">
    <location>
        <position position="148"/>
    </location>
</feature>
<dbReference type="GO" id="GO:0047372">
    <property type="term" value="F:monoacylglycerol lipase activity"/>
    <property type="evidence" value="ECO:0007669"/>
    <property type="project" value="TreeGrafter"/>
</dbReference>
<evidence type="ECO:0000256" key="2">
    <source>
        <dbReference type="PIRSR" id="PIRSR005211-1"/>
    </source>
</evidence>
<dbReference type="PANTHER" id="PTHR10794:SF94">
    <property type="entry name" value="ESTERASE YHET-RELATED"/>
    <property type="match status" value="1"/>
</dbReference>
<dbReference type="PANTHER" id="PTHR10794">
    <property type="entry name" value="ABHYDROLASE DOMAIN-CONTAINING PROTEIN"/>
    <property type="match status" value="1"/>
</dbReference>
<dbReference type="Proteomes" id="UP000281112">
    <property type="component" value="Unassembled WGS sequence"/>
</dbReference>
<reference evidence="4 5" key="1">
    <citation type="submission" date="2018-11" db="EMBL/GenBank/DDBJ databases">
        <title>Vibrio LJC006 sp. nov., isolated from seawater during the bloom of the enteromorpha.</title>
        <authorList>
            <person name="Liang J."/>
        </authorList>
    </citation>
    <scope>NUCLEOTIDE SEQUENCE [LARGE SCALE GENOMIC DNA]</scope>
    <source>
        <strain evidence="4 5">LJC006</strain>
    </source>
</reference>
<dbReference type="InterPro" id="IPR050960">
    <property type="entry name" value="AB_hydrolase_4_sf"/>
</dbReference>
<protein>
    <submittedName>
        <fullName evidence="4">Hydrolase</fullName>
    </submittedName>
</protein>
<accession>A0A3N9TCR2</accession>
<dbReference type="InterPro" id="IPR000073">
    <property type="entry name" value="AB_hydrolase_1"/>
</dbReference>
<evidence type="ECO:0000259" key="3">
    <source>
        <dbReference type="Pfam" id="PF00561"/>
    </source>
</evidence>
<evidence type="ECO:0000256" key="1">
    <source>
        <dbReference type="ARBA" id="ARBA00010884"/>
    </source>
</evidence>
<dbReference type="PIRSF" id="PIRSF005211">
    <property type="entry name" value="Ab_hydro_YheT"/>
    <property type="match status" value="1"/>
</dbReference>
<evidence type="ECO:0000313" key="4">
    <source>
        <dbReference type="EMBL" id="RQW61634.1"/>
    </source>
</evidence>
<dbReference type="InterPro" id="IPR029058">
    <property type="entry name" value="AB_hydrolase_fold"/>
</dbReference>
<comment type="caution">
    <text evidence="4">The sequence shown here is derived from an EMBL/GenBank/DDBJ whole genome shotgun (WGS) entry which is preliminary data.</text>
</comment>
<feature type="domain" description="AB hydrolase-1" evidence="3">
    <location>
        <begin position="68"/>
        <end position="308"/>
    </location>
</feature>
<dbReference type="EMBL" id="RJVQ01000011">
    <property type="protein sequence ID" value="RQW61634.1"/>
    <property type="molecule type" value="Genomic_DNA"/>
</dbReference>
<gene>
    <name evidence="4" type="ORF">EES38_18715</name>
</gene>
<dbReference type="SUPFAM" id="SSF53474">
    <property type="entry name" value="alpha/beta-Hydrolases"/>
    <property type="match status" value="1"/>
</dbReference>
<keyword evidence="4" id="KW-0378">Hydrolase</keyword>
<dbReference type="Pfam" id="PF00561">
    <property type="entry name" value="Abhydrolase_1"/>
    <property type="match status" value="1"/>
</dbReference>
<sequence length="335" mass="38059">MSQSLPFIPAFHPAPYLSNTHLQTIVPRLLRRQPLFSPFWETLTLPDDDFVDLAWSEPPTGKYASDKPIFVLFHGLEGSFYSPYANGLMHAFSQLGWLSTMMHFRGCSGRSNNYAHAYHSGQTSDPRVFLEYIHKRFPNNPKVAVGISLGGNMLANYLYEYAGHTLLNSAAIVSAPFALSSCSNRVNKGISKIYQTYLLSSLKKNALNKSDLISAVLPITREQITQVKTLRQFDDLLTAPLHQFKDAEDYYSQCSARPRIKNIDIPTLIIHANDDPFMDHDVILKESLPNPISYYLTEHGGHVGFIEKYQGRLNFWLERSLPLYFDNILRDHTVS</sequence>
<dbReference type="NCBIfam" id="NF008218">
    <property type="entry name" value="PRK10985.1"/>
    <property type="match status" value="1"/>
</dbReference>
<evidence type="ECO:0000313" key="5">
    <source>
        <dbReference type="Proteomes" id="UP000281112"/>
    </source>
</evidence>